<name>A0A841C3L2_9ACTN</name>
<dbReference type="SUPFAM" id="SSF48264">
    <property type="entry name" value="Cytochrome P450"/>
    <property type="match status" value="1"/>
</dbReference>
<dbReference type="PANTHER" id="PTHR46696:SF1">
    <property type="entry name" value="CYTOCHROME P450 YJIB-RELATED"/>
    <property type="match status" value="1"/>
</dbReference>
<comment type="similarity">
    <text evidence="1 7">Belongs to the cytochrome P450 family.</text>
</comment>
<dbReference type="InterPro" id="IPR002397">
    <property type="entry name" value="Cyt_P450_B"/>
</dbReference>
<dbReference type="PROSITE" id="PS00086">
    <property type="entry name" value="CYTOCHROME_P450"/>
    <property type="match status" value="1"/>
</dbReference>
<proteinExistence type="inferred from homology"/>
<dbReference type="Gene3D" id="1.10.630.10">
    <property type="entry name" value="Cytochrome P450"/>
    <property type="match status" value="1"/>
</dbReference>
<dbReference type="EMBL" id="JACHMN010000003">
    <property type="protein sequence ID" value="MBB5874358.1"/>
    <property type="molecule type" value="Genomic_DNA"/>
</dbReference>
<evidence type="ECO:0000256" key="1">
    <source>
        <dbReference type="ARBA" id="ARBA00010617"/>
    </source>
</evidence>
<keyword evidence="9" id="KW-1185">Reference proteome</keyword>
<gene>
    <name evidence="8" type="ORF">F4553_007792</name>
</gene>
<dbReference type="GO" id="GO:0016705">
    <property type="term" value="F:oxidoreductase activity, acting on paired donors, with incorporation or reduction of molecular oxygen"/>
    <property type="evidence" value="ECO:0007669"/>
    <property type="project" value="InterPro"/>
</dbReference>
<dbReference type="InterPro" id="IPR036396">
    <property type="entry name" value="Cyt_P450_sf"/>
</dbReference>
<evidence type="ECO:0000256" key="6">
    <source>
        <dbReference type="ARBA" id="ARBA00023033"/>
    </source>
</evidence>
<keyword evidence="3 7" id="KW-0479">Metal-binding</keyword>
<accession>A0A841C3L2</accession>
<dbReference type="GO" id="GO:0005506">
    <property type="term" value="F:iron ion binding"/>
    <property type="evidence" value="ECO:0007669"/>
    <property type="project" value="InterPro"/>
</dbReference>
<dbReference type="GO" id="GO:0020037">
    <property type="term" value="F:heme binding"/>
    <property type="evidence" value="ECO:0007669"/>
    <property type="project" value="InterPro"/>
</dbReference>
<dbReference type="RefSeq" id="WP_184846423.1">
    <property type="nucleotide sequence ID" value="NZ_JACHMN010000003.1"/>
</dbReference>
<dbReference type="GO" id="GO:0017000">
    <property type="term" value="P:antibiotic biosynthetic process"/>
    <property type="evidence" value="ECO:0007669"/>
    <property type="project" value="UniProtKB-ARBA"/>
</dbReference>
<evidence type="ECO:0000256" key="3">
    <source>
        <dbReference type="ARBA" id="ARBA00022723"/>
    </source>
</evidence>
<keyword evidence="2 7" id="KW-0349">Heme</keyword>
<evidence type="ECO:0000256" key="7">
    <source>
        <dbReference type="RuleBase" id="RU000461"/>
    </source>
</evidence>
<dbReference type="InterPro" id="IPR017972">
    <property type="entry name" value="Cyt_P450_CS"/>
</dbReference>
<keyword evidence="5 7" id="KW-0408">Iron</keyword>
<reference evidence="8 9" key="1">
    <citation type="submission" date="2020-08" db="EMBL/GenBank/DDBJ databases">
        <title>Sequencing the genomes of 1000 actinobacteria strains.</title>
        <authorList>
            <person name="Klenk H.-P."/>
        </authorList>
    </citation>
    <scope>NUCLEOTIDE SEQUENCE [LARGE SCALE GENOMIC DNA]</scope>
    <source>
        <strain evidence="8 9">DSM 45362</strain>
    </source>
</reference>
<evidence type="ECO:0000256" key="4">
    <source>
        <dbReference type="ARBA" id="ARBA00023002"/>
    </source>
</evidence>
<sequence>MELTEAELTARPHELLAELRAAAAAHRFAVGPGMEGWMITGYDDARQALADPRLTKKAFATNSPFPVLVDKAVSQHMLNADPPDHMRLRKLASAAFTARRVDGLRPRVQEITDELLDALAGRETADIIDDFAFPLPFTVICELLGVPQVDRASFRGWSNAIVTSSQADPGAMGDAVTSIAAYSRELIADKRRKPDDALLSALIDATDSGDRLTEDELTSLVFLLLVAGHETTVNLIGNALYLLLQRPETAAALAADATLMPAAIEEVLRFESPVKTSTFRMTEEPVTYGGQTIPAGQIVAISLLSANHDGAVFAEAEAFDPARARTQQNLAFGYGIHYCLGAPLARLEGEIAVGSLLRRFPGMRLEGSLDGLQWRPGILLRGLEHLPVRLS</sequence>
<dbReference type="CDD" id="cd11029">
    <property type="entry name" value="CYP107-like"/>
    <property type="match status" value="1"/>
</dbReference>
<keyword evidence="6 7" id="KW-0503">Monooxygenase</keyword>
<dbReference type="Pfam" id="PF00067">
    <property type="entry name" value="p450"/>
    <property type="match status" value="1"/>
</dbReference>
<dbReference type="InterPro" id="IPR001128">
    <property type="entry name" value="Cyt_P450"/>
</dbReference>
<protein>
    <submittedName>
        <fullName evidence="8">Cytochrome P450</fullName>
    </submittedName>
</protein>
<evidence type="ECO:0000256" key="5">
    <source>
        <dbReference type="ARBA" id="ARBA00023004"/>
    </source>
</evidence>
<dbReference type="PANTHER" id="PTHR46696">
    <property type="entry name" value="P450, PUTATIVE (EUROFUNG)-RELATED"/>
    <property type="match status" value="1"/>
</dbReference>
<dbReference type="PRINTS" id="PR00385">
    <property type="entry name" value="P450"/>
</dbReference>
<dbReference type="GO" id="GO:0004497">
    <property type="term" value="F:monooxygenase activity"/>
    <property type="evidence" value="ECO:0007669"/>
    <property type="project" value="UniProtKB-KW"/>
</dbReference>
<evidence type="ECO:0000313" key="9">
    <source>
        <dbReference type="Proteomes" id="UP000587527"/>
    </source>
</evidence>
<dbReference type="Proteomes" id="UP000587527">
    <property type="component" value="Unassembled WGS sequence"/>
</dbReference>
<comment type="caution">
    <text evidence="8">The sequence shown here is derived from an EMBL/GenBank/DDBJ whole genome shotgun (WGS) entry which is preliminary data.</text>
</comment>
<evidence type="ECO:0000256" key="2">
    <source>
        <dbReference type="ARBA" id="ARBA00022617"/>
    </source>
</evidence>
<dbReference type="AlphaFoldDB" id="A0A841C3L2"/>
<dbReference type="PRINTS" id="PR00359">
    <property type="entry name" value="BP450"/>
</dbReference>
<keyword evidence="4 7" id="KW-0560">Oxidoreductase</keyword>
<dbReference type="FunFam" id="1.10.630.10:FF:000018">
    <property type="entry name" value="Cytochrome P450 monooxygenase"/>
    <property type="match status" value="1"/>
</dbReference>
<evidence type="ECO:0000313" key="8">
    <source>
        <dbReference type="EMBL" id="MBB5874358.1"/>
    </source>
</evidence>
<organism evidence="8 9">
    <name type="scientific">Allocatelliglobosispora scoriae</name>
    <dbReference type="NCBI Taxonomy" id="643052"/>
    <lineage>
        <taxon>Bacteria</taxon>
        <taxon>Bacillati</taxon>
        <taxon>Actinomycetota</taxon>
        <taxon>Actinomycetes</taxon>
        <taxon>Micromonosporales</taxon>
        <taxon>Micromonosporaceae</taxon>
        <taxon>Allocatelliglobosispora</taxon>
    </lineage>
</organism>